<gene>
    <name evidence="1" type="ORF">PGLA1383_LOCUS53500</name>
    <name evidence="2" type="ORF">PGLA2088_LOCUS19080</name>
</gene>
<dbReference type="Proteomes" id="UP000626109">
    <property type="component" value="Unassembled WGS sequence"/>
</dbReference>
<name>A0A813JE67_POLGL</name>
<reference evidence="2" key="1">
    <citation type="submission" date="2021-02" db="EMBL/GenBank/DDBJ databases">
        <authorList>
            <person name="Dougan E. K."/>
            <person name="Rhodes N."/>
            <person name="Thang M."/>
            <person name="Chan C."/>
        </authorList>
    </citation>
    <scope>NUCLEOTIDE SEQUENCE</scope>
</reference>
<protein>
    <submittedName>
        <fullName evidence="2">Uncharacterized protein</fullName>
    </submittedName>
</protein>
<keyword evidence="4" id="KW-1185">Reference proteome</keyword>
<comment type="caution">
    <text evidence="2">The sequence shown here is derived from an EMBL/GenBank/DDBJ whole genome shotgun (WGS) entry which is preliminary data.</text>
</comment>
<feature type="non-terminal residue" evidence="2">
    <location>
        <position position="448"/>
    </location>
</feature>
<feature type="non-terminal residue" evidence="2">
    <location>
        <position position="1"/>
    </location>
</feature>
<accession>A0A813JE67</accession>
<dbReference type="EMBL" id="CAJNNW010024893">
    <property type="protein sequence ID" value="CAE8674734.1"/>
    <property type="molecule type" value="Genomic_DNA"/>
</dbReference>
<evidence type="ECO:0000313" key="2">
    <source>
        <dbReference type="EMBL" id="CAE8674734.1"/>
    </source>
</evidence>
<dbReference type="EMBL" id="CAJNNV010031909">
    <property type="protein sequence ID" value="CAE8638305.1"/>
    <property type="molecule type" value="Genomic_DNA"/>
</dbReference>
<dbReference type="Proteomes" id="UP000654075">
    <property type="component" value="Unassembled WGS sequence"/>
</dbReference>
<dbReference type="AlphaFoldDB" id="A0A813JE67"/>
<proteinExistence type="predicted"/>
<evidence type="ECO:0000313" key="4">
    <source>
        <dbReference type="Proteomes" id="UP000654075"/>
    </source>
</evidence>
<sequence>LAAEALAAIAQALLRQRLPTQTGAANSGARTWAAAERRSWAAALVARLTSSSELAHTLQAGPDGEGSLCVLHLPSPLTILQGGSGGKRMRRLASLERSLRLVRAVLGQSGAASAKSQIDRAVVVELPQEEVSVSAMMDISRSDMLEEACSCAALVVAVLSRDYEQSACKKGEKGQTRQPTQRARRQGLQLIVEEMMLWLRARPDVLRSEAAGCKELRGSAGLLLRALCSETPEDEQWEACIRMAIDWAELQAAPVFGAAVDHSGAECCAALATSASSSQDRAALATSASSSQDRREQLLSSVASRVAVLAARCVEEDGTGSTLNQLCAVADALAVLLQQMPRWPVLRGSAVTPCLAAVHGLLVLSTGAEEEAIRSALDVDVRVSLSLHAGAVLLGLFTHLATPLLHSGRGQKRTHRQLAVTEALLLRVSGLQSREAIGLVSAQGVVSE</sequence>
<organism evidence="2 3">
    <name type="scientific">Polarella glacialis</name>
    <name type="common">Dinoflagellate</name>
    <dbReference type="NCBI Taxonomy" id="89957"/>
    <lineage>
        <taxon>Eukaryota</taxon>
        <taxon>Sar</taxon>
        <taxon>Alveolata</taxon>
        <taxon>Dinophyceae</taxon>
        <taxon>Suessiales</taxon>
        <taxon>Suessiaceae</taxon>
        <taxon>Polarella</taxon>
    </lineage>
</organism>
<evidence type="ECO:0000313" key="1">
    <source>
        <dbReference type="EMBL" id="CAE8638305.1"/>
    </source>
</evidence>
<evidence type="ECO:0000313" key="3">
    <source>
        <dbReference type="Proteomes" id="UP000626109"/>
    </source>
</evidence>